<evidence type="ECO:0000256" key="2">
    <source>
        <dbReference type="ARBA" id="ARBA00022676"/>
    </source>
</evidence>
<dbReference type="AlphaFoldDB" id="A0A0D1ISF7"/>
<comment type="subcellular location">
    <subcellularLocation>
        <location evidence="1">Membrane</location>
        <topology evidence="1">Multi-pass membrane protein</topology>
    </subcellularLocation>
</comment>
<dbReference type="Gene3D" id="3.90.550.10">
    <property type="entry name" value="Spore Coat Polysaccharide Biosynthesis Protein SpsA, Chain A"/>
    <property type="match status" value="1"/>
</dbReference>
<dbReference type="Pfam" id="PF00535">
    <property type="entry name" value="Glycos_transf_2"/>
    <property type="match status" value="1"/>
</dbReference>
<keyword evidence="4 7" id="KW-0812">Transmembrane</keyword>
<protein>
    <submittedName>
        <fullName evidence="9">Glycosyltransferase</fullName>
    </submittedName>
</protein>
<reference evidence="9 10" key="1">
    <citation type="submission" date="2014-12" db="EMBL/GenBank/DDBJ databases">
        <title>Comparative genome analysis of Bacillus coagulans HM-08, Clostridium butyricum HM-68, Bacillus subtilis HM-66 and Bacillus licheniformis BL-09.</title>
        <authorList>
            <person name="Zhang H."/>
        </authorList>
    </citation>
    <scope>NUCLEOTIDE SEQUENCE [LARGE SCALE GENOMIC DNA]</scope>
    <source>
        <strain evidence="9 10">HM-66</strain>
    </source>
</reference>
<dbReference type="PANTHER" id="PTHR48090">
    <property type="entry name" value="UNDECAPRENYL-PHOSPHATE 4-DEOXY-4-FORMAMIDO-L-ARABINOSE TRANSFERASE-RELATED"/>
    <property type="match status" value="1"/>
</dbReference>
<evidence type="ECO:0000256" key="1">
    <source>
        <dbReference type="ARBA" id="ARBA00004141"/>
    </source>
</evidence>
<keyword evidence="3 9" id="KW-0808">Transferase</keyword>
<evidence type="ECO:0000313" key="9">
    <source>
        <dbReference type="EMBL" id="KIU12313.1"/>
    </source>
</evidence>
<comment type="caution">
    <text evidence="9">The sequence shown here is derived from an EMBL/GenBank/DDBJ whole genome shotgun (WGS) entry which is preliminary data.</text>
</comment>
<dbReference type="Proteomes" id="UP000032247">
    <property type="component" value="Unassembled WGS sequence"/>
</dbReference>
<dbReference type="InterPro" id="IPR050256">
    <property type="entry name" value="Glycosyltransferase_2"/>
</dbReference>
<feature type="transmembrane region" description="Helical" evidence="7">
    <location>
        <begin position="273"/>
        <end position="297"/>
    </location>
</feature>
<evidence type="ECO:0000259" key="8">
    <source>
        <dbReference type="Pfam" id="PF00535"/>
    </source>
</evidence>
<feature type="domain" description="Glycosyltransferase 2-like" evidence="8">
    <location>
        <begin position="9"/>
        <end position="179"/>
    </location>
</feature>
<dbReference type="SUPFAM" id="SSF53448">
    <property type="entry name" value="Nucleotide-diphospho-sugar transferases"/>
    <property type="match status" value="1"/>
</dbReference>
<keyword evidence="6 7" id="KW-0472">Membrane</keyword>
<evidence type="ECO:0000256" key="4">
    <source>
        <dbReference type="ARBA" id="ARBA00022692"/>
    </source>
</evidence>
<keyword evidence="5 7" id="KW-1133">Transmembrane helix</keyword>
<evidence type="ECO:0000256" key="7">
    <source>
        <dbReference type="SAM" id="Phobius"/>
    </source>
</evidence>
<dbReference type="GO" id="GO:0005886">
    <property type="term" value="C:plasma membrane"/>
    <property type="evidence" value="ECO:0007669"/>
    <property type="project" value="TreeGrafter"/>
</dbReference>
<evidence type="ECO:0000256" key="6">
    <source>
        <dbReference type="ARBA" id="ARBA00023136"/>
    </source>
</evidence>
<feature type="transmembrane region" description="Helical" evidence="7">
    <location>
        <begin position="240"/>
        <end position="261"/>
    </location>
</feature>
<keyword evidence="2" id="KW-0328">Glycosyltransferase</keyword>
<dbReference type="CDD" id="cd04187">
    <property type="entry name" value="DPM1_like_bac"/>
    <property type="match status" value="1"/>
</dbReference>
<dbReference type="GO" id="GO:0016757">
    <property type="term" value="F:glycosyltransferase activity"/>
    <property type="evidence" value="ECO:0007669"/>
    <property type="project" value="UniProtKB-KW"/>
</dbReference>
<proteinExistence type="predicted"/>
<dbReference type="STRING" id="483913.AN935_06975"/>
<evidence type="ECO:0000313" key="10">
    <source>
        <dbReference type="Proteomes" id="UP000032247"/>
    </source>
</evidence>
<evidence type="ECO:0000256" key="3">
    <source>
        <dbReference type="ARBA" id="ARBA00022679"/>
    </source>
</evidence>
<dbReference type="InterPro" id="IPR001173">
    <property type="entry name" value="Glyco_trans_2-like"/>
</dbReference>
<dbReference type="PANTHER" id="PTHR48090:SF1">
    <property type="entry name" value="PROPHAGE BACTOPRENOL GLUCOSYL TRANSFERASE HOMOLOG"/>
    <property type="match status" value="1"/>
</dbReference>
<dbReference type="EMBL" id="JXBC01000002">
    <property type="protein sequence ID" value="KIU12313.1"/>
    <property type="molecule type" value="Genomic_DNA"/>
</dbReference>
<accession>A0A0D1ISF7</accession>
<evidence type="ECO:0000256" key="5">
    <source>
        <dbReference type="ARBA" id="ARBA00022989"/>
    </source>
</evidence>
<sequence>MKQSHPVLTIVVPCFNEEEVFQETSRQLTEVVDDLIEEKLIAEDSKILFVDDGSKDRTWALIAMESIRNKKITGLKLACNVGHQKALLAGLHKAKNKSDCVISIDADLQDDISVIRDFMLKYHEGCEIVYGVRRSRKTDTFFKRTTALGFYRLMNKLGIKLIYNHADFRLMNKRSLEELERYPEANLFLRGIVPMIGFKSAEVLYDRKERFAGKTKYPLKKMLSFAFNGITSFSVAPIRFFTLLGFVLFFLSAVAGIGAFIQKLLGHTNAGWASLIISIWFLGGLQLMGIGIIGEYIGTIFSEVKRRPKYAIDIDLYNEQLSPLQRQEKERLEKKYS</sequence>
<gene>
    <name evidence="9" type="ORF">SC09_Contig19orf00746</name>
</gene>
<organism evidence="9 10">
    <name type="scientific">Bacillus subtilis</name>
    <dbReference type="NCBI Taxonomy" id="1423"/>
    <lineage>
        <taxon>Bacteria</taxon>
        <taxon>Bacillati</taxon>
        <taxon>Bacillota</taxon>
        <taxon>Bacilli</taxon>
        <taxon>Bacillales</taxon>
        <taxon>Bacillaceae</taxon>
        <taxon>Bacillus</taxon>
    </lineage>
</organism>
<dbReference type="InterPro" id="IPR029044">
    <property type="entry name" value="Nucleotide-diphossugar_trans"/>
</dbReference>
<dbReference type="PATRIC" id="fig|1423.173.peg.1197"/>
<name>A0A0D1ISF7_BACIU</name>